<reference evidence="1 2" key="1">
    <citation type="submission" date="2016-07" db="EMBL/GenBank/DDBJ databases">
        <title>Genome analysis of Sphingobacterium siyangense T12B17.</title>
        <authorList>
            <person name="Xu D."/>
            <person name="Su Y."/>
            <person name="Zheng S."/>
        </authorList>
    </citation>
    <scope>NUCLEOTIDE SEQUENCE [LARGE SCALE GENOMIC DNA]</scope>
    <source>
        <strain evidence="1 2">T12B17</strain>
    </source>
</reference>
<accession>A0A420G149</accession>
<dbReference type="InterPro" id="IPR032710">
    <property type="entry name" value="NTF2-like_dom_sf"/>
</dbReference>
<evidence type="ECO:0008006" key="3">
    <source>
        <dbReference type="Google" id="ProtNLM"/>
    </source>
</evidence>
<proteinExistence type="predicted"/>
<gene>
    <name evidence="1" type="ORF">BCY89_26405</name>
</gene>
<dbReference type="EMBL" id="MCAQ01000006">
    <property type="protein sequence ID" value="RKF38882.1"/>
    <property type="molecule type" value="Genomic_DNA"/>
</dbReference>
<protein>
    <recommendedName>
        <fullName evidence="3">Nuclear transport factor 2 family protein</fullName>
    </recommendedName>
</protein>
<dbReference type="RefSeq" id="WP_120333727.1">
    <property type="nucleotide sequence ID" value="NZ_MCAQ01000006.1"/>
</dbReference>
<comment type="caution">
    <text evidence="1">The sequence shown here is derived from an EMBL/GenBank/DDBJ whole genome shotgun (WGS) entry which is preliminary data.</text>
</comment>
<evidence type="ECO:0000313" key="2">
    <source>
        <dbReference type="Proteomes" id="UP000286402"/>
    </source>
</evidence>
<keyword evidence="2" id="KW-1185">Reference proteome</keyword>
<organism evidence="1 2">
    <name type="scientific">Sphingobacterium siyangense</name>
    <dbReference type="NCBI Taxonomy" id="459529"/>
    <lineage>
        <taxon>Bacteria</taxon>
        <taxon>Pseudomonadati</taxon>
        <taxon>Bacteroidota</taxon>
        <taxon>Sphingobacteriia</taxon>
        <taxon>Sphingobacteriales</taxon>
        <taxon>Sphingobacteriaceae</taxon>
        <taxon>Sphingobacterium</taxon>
    </lineage>
</organism>
<dbReference type="SUPFAM" id="SSF54427">
    <property type="entry name" value="NTF2-like"/>
    <property type="match status" value="1"/>
</dbReference>
<dbReference type="AlphaFoldDB" id="A0A420G149"/>
<sequence length="107" mass="12002">MELPKVLIDLVAAQASYNSVAYAECFTETAVVYDEGKMHNGRKEIEKWISDANKNYKSIMKPISFEKNEDQSILKAEVSGNFPGSPIVLSYRLNIIGNQIQFLKITG</sequence>
<dbReference type="Proteomes" id="UP000286402">
    <property type="component" value="Unassembled WGS sequence"/>
</dbReference>
<name>A0A420G149_9SPHI</name>
<evidence type="ECO:0000313" key="1">
    <source>
        <dbReference type="EMBL" id="RKF38882.1"/>
    </source>
</evidence>
<dbReference type="Gene3D" id="3.10.450.50">
    <property type="match status" value="1"/>
</dbReference>